<comment type="caution">
    <text evidence="5">The sequence shown here is derived from an EMBL/GenBank/DDBJ whole genome shotgun (WGS) entry which is preliminary data.</text>
</comment>
<dbReference type="Pfam" id="PF08032">
    <property type="entry name" value="SpoU_sub_bind"/>
    <property type="match status" value="1"/>
</dbReference>
<dbReference type="InterPro" id="IPR029028">
    <property type="entry name" value="Alpha/beta_knot_MTases"/>
</dbReference>
<dbReference type="InterPro" id="IPR029026">
    <property type="entry name" value="tRNA_m1G_MTases_N"/>
</dbReference>
<evidence type="ECO:0000259" key="3">
    <source>
        <dbReference type="Pfam" id="PF00588"/>
    </source>
</evidence>
<dbReference type="PANTHER" id="PTHR46429">
    <property type="entry name" value="23S RRNA (GUANOSINE-2'-O-)-METHYLTRANSFERASE RLMB"/>
    <property type="match status" value="1"/>
</dbReference>
<evidence type="ECO:0000313" key="5">
    <source>
        <dbReference type="EMBL" id="MCA9376568.1"/>
    </source>
</evidence>
<dbReference type="AlphaFoldDB" id="A0A955I4P2"/>
<organism evidence="5 6">
    <name type="scientific">Candidatus Dojkabacteria bacterium</name>
    <dbReference type="NCBI Taxonomy" id="2099670"/>
    <lineage>
        <taxon>Bacteria</taxon>
        <taxon>Candidatus Dojkabacteria</taxon>
    </lineage>
</organism>
<dbReference type="GO" id="GO:0008173">
    <property type="term" value="F:RNA methyltransferase activity"/>
    <property type="evidence" value="ECO:0007669"/>
    <property type="project" value="InterPro"/>
</dbReference>
<feature type="domain" description="tRNA/rRNA methyltransferase SpoU type" evidence="3">
    <location>
        <begin position="101"/>
        <end position="239"/>
    </location>
</feature>
<keyword evidence="1 5" id="KW-0489">Methyltransferase</keyword>
<dbReference type="PANTHER" id="PTHR46429:SF1">
    <property type="entry name" value="23S RRNA (GUANOSINE-2'-O-)-METHYLTRANSFERASE RLMB"/>
    <property type="match status" value="1"/>
</dbReference>
<gene>
    <name evidence="5" type="ORF">KC685_01440</name>
</gene>
<keyword evidence="2" id="KW-0808">Transferase</keyword>
<evidence type="ECO:0000256" key="1">
    <source>
        <dbReference type="ARBA" id="ARBA00022603"/>
    </source>
</evidence>
<dbReference type="SUPFAM" id="SSF75217">
    <property type="entry name" value="alpha/beta knot"/>
    <property type="match status" value="1"/>
</dbReference>
<name>A0A955I4P2_9BACT</name>
<accession>A0A955I4P2</accession>
<reference evidence="5" key="2">
    <citation type="journal article" date="2021" name="Microbiome">
        <title>Successional dynamics and alternative stable states in a saline activated sludge microbial community over 9 years.</title>
        <authorList>
            <person name="Wang Y."/>
            <person name="Ye J."/>
            <person name="Ju F."/>
            <person name="Liu L."/>
            <person name="Boyd J.A."/>
            <person name="Deng Y."/>
            <person name="Parks D.H."/>
            <person name="Jiang X."/>
            <person name="Yin X."/>
            <person name="Woodcroft B.J."/>
            <person name="Tyson G.W."/>
            <person name="Hugenholtz P."/>
            <person name="Polz M.F."/>
            <person name="Zhang T."/>
        </authorList>
    </citation>
    <scope>NUCLEOTIDE SEQUENCE</scope>
    <source>
        <strain evidence="5">HKST-UBA17</strain>
    </source>
</reference>
<dbReference type="GO" id="GO:0032259">
    <property type="term" value="P:methylation"/>
    <property type="evidence" value="ECO:0007669"/>
    <property type="project" value="UniProtKB-KW"/>
</dbReference>
<evidence type="ECO:0000313" key="6">
    <source>
        <dbReference type="Proteomes" id="UP000741282"/>
    </source>
</evidence>
<dbReference type="CDD" id="cd18095">
    <property type="entry name" value="SpoU-like_rRNA-MTase"/>
    <property type="match status" value="1"/>
</dbReference>
<evidence type="ECO:0000256" key="2">
    <source>
        <dbReference type="ARBA" id="ARBA00022679"/>
    </source>
</evidence>
<dbReference type="InterPro" id="IPR001537">
    <property type="entry name" value="SpoU_MeTrfase"/>
</dbReference>
<protein>
    <submittedName>
        <fullName evidence="5">RNA methyltransferase</fullName>
    </submittedName>
</protein>
<dbReference type="GO" id="GO:0005829">
    <property type="term" value="C:cytosol"/>
    <property type="evidence" value="ECO:0007669"/>
    <property type="project" value="TreeGrafter"/>
</dbReference>
<sequence length="255" mass="28203">MSRTKFVQVENKNALLELLEEGKTFEKIFIANNAFKDPKTRRIVELAGQKGILVEKVARRSISRRSKTSSKESVIGLMRVDNQFDLTEVLDEIFDLGLTPFVLIFNDIRYPYNIGAIFRTAYAAGVNCIITPIQKGNLLSDEVIRISMGTCLRIPIVEMSLFTAIKVLQKNAVEIVGVNMEGQSMYTTDLTGPKAFLMGSEDIGISSKMIDRADKLISIPMKGGLGSLNVSVASSLVMYEKARQDLGSEGSPLRK</sequence>
<proteinExistence type="predicted"/>
<reference evidence="5" key="1">
    <citation type="submission" date="2020-04" db="EMBL/GenBank/DDBJ databases">
        <authorList>
            <person name="Zhang T."/>
        </authorList>
    </citation>
    <scope>NUCLEOTIDE SEQUENCE</scope>
    <source>
        <strain evidence="5">HKST-UBA17</strain>
    </source>
</reference>
<dbReference type="Gene3D" id="3.40.1280.10">
    <property type="match status" value="1"/>
</dbReference>
<feature type="domain" description="RNA 2-O ribose methyltransferase substrate binding" evidence="4">
    <location>
        <begin position="12"/>
        <end position="68"/>
    </location>
</feature>
<dbReference type="GO" id="GO:0006396">
    <property type="term" value="P:RNA processing"/>
    <property type="evidence" value="ECO:0007669"/>
    <property type="project" value="InterPro"/>
</dbReference>
<dbReference type="InterPro" id="IPR004441">
    <property type="entry name" value="rRNA_MeTrfase_TrmH"/>
</dbReference>
<dbReference type="Pfam" id="PF00588">
    <property type="entry name" value="SpoU_methylase"/>
    <property type="match status" value="1"/>
</dbReference>
<dbReference type="Proteomes" id="UP000741282">
    <property type="component" value="Unassembled WGS sequence"/>
</dbReference>
<dbReference type="Gene3D" id="3.30.1330.30">
    <property type="match status" value="1"/>
</dbReference>
<evidence type="ECO:0000259" key="4">
    <source>
        <dbReference type="Pfam" id="PF08032"/>
    </source>
</evidence>
<dbReference type="InterPro" id="IPR029064">
    <property type="entry name" value="Ribosomal_eL30-like_sf"/>
</dbReference>
<dbReference type="EMBL" id="JAGQLN010000004">
    <property type="protein sequence ID" value="MCA9376568.1"/>
    <property type="molecule type" value="Genomic_DNA"/>
</dbReference>
<dbReference type="InterPro" id="IPR013123">
    <property type="entry name" value="SpoU_subst-bd"/>
</dbReference>
<dbReference type="GO" id="GO:0003723">
    <property type="term" value="F:RNA binding"/>
    <property type="evidence" value="ECO:0007669"/>
    <property type="project" value="InterPro"/>
</dbReference>